<keyword evidence="1" id="KW-0732">Signal</keyword>
<keyword evidence="3" id="KW-1185">Reference proteome</keyword>
<gene>
    <name evidence="2" type="ORF">ATL17_1560</name>
</gene>
<proteinExistence type="predicted"/>
<evidence type="ECO:0000313" key="3">
    <source>
        <dbReference type="Proteomes" id="UP000295391"/>
    </source>
</evidence>
<accession>A0A4R6VJJ9</accession>
<feature type="chain" id="PRO_5020487017" description="UrcA family protein" evidence="1">
    <location>
        <begin position="34"/>
        <end position="131"/>
    </location>
</feature>
<evidence type="ECO:0008006" key="4">
    <source>
        <dbReference type="Google" id="ProtNLM"/>
    </source>
</evidence>
<sequence>MCSATYGGDKGVPKINALLVTLVMSLFASSVYAADPLAGNARAGTCLYSGQSSIMDLADSEIQSLVEEYYAAAKAALVDPAVKDSKSAAYEWAGETKIACQTSIGYMQTGHLDAQSTKKCDCFYRRMVNAR</sequence>
<evidence type="ECO:0000313" key="2">
    <source>
        <dbReference type="EMBL" id="TDQ63555.1"/>
    </source>
</evidence>
<reference evidence="2 3" key="1">
    <citation type="submission" date="2019-03" db="EMBL/GenBank/DDBJ databases">
        <title>Genomic Encyclopedia of Type Strains, Phase III (KMG-III): the genomes of soil and plant-associated and newly described type strains.</title>
        <authorList>
            <person name="Whitman W."/>
        </authorList>
    </citation>
    <scope>NUCLEOTIDE SEQUENCE [LARGE SCALE GENOMIC DNA]</scope>
    <source>
        <strain evidence="2 3">CGMCC 1.7002</strain>
    </source>
</reference>
<comment type="caution">
    <text evidence="2">The sequence shown here is derived from an EMBL/GenBank/DDBJ whole genome shotgun (WGS) entry which is preliminary data.</text>
</comment>
<dbReference type="EMBL" id="SNYR01000002">
    <property type="protein sequence ID" value="TDQ63555.1"/>
    <property type="molecule type" value="Genomic_DNA"/>
</dbReference>
<evidence type="ECO:0000256" key="1">
    <source>
        <dbReference type="SAM" id="SignalP"/>
    </source>
</evidence>
<dbReference type="AlphaFoldDB" id="A0A4R6VJJ9"/>
<dbReference type="Proteomes" id="UP000295391">
    <property type="component" value="Unassembled WGS sequence"/>
</dbReference>
<organism evidence="2 3">
    <name type="scientific">Maritalea mobilis</name>
    <dbReference type="NCBI Taxonomy" id="483324"/>
    <lineage>
        <taxon>Bacteria</taxon>
        <taxon>Pseudomonadati</taxon>
        <taxon>Pseudomonadota</taxon>
        <taxon>Alphaproteobacteria</taxon>
        <taxon>Hyphomicrobiales</taxon>
        <taxon>Devosiaceae</taxon>
        <taxon>Maritalea</taxon>
    </lineage>
</organism>
<feature type="signal peptide" evidence="1">
    <location>
        <begin position="1"/>
        <end position="33"/>
    </location>
</feature>
<name>A0A4R6VJJ9_9HYPH</name>
<protein>
    <recommendedName>
        <fullName evidence="4">UrcA family protein</fullName>
    </recommendedName>
</protein>